<dbReference type="Proteomes" id="UP001244011">
    <property type="component" value="Unassembled WGS sequence"/>
</dbReference>
<sequence>MSLRGTRDDSHAGGKNAWYYADPPTLTAKLDEYLEGVPDAIDGISLPVPRARAVIAPHAGYSYSGRCAAWAYKCLNLSAARRVFILGPSHHYGLPGCALTSFAEYKTPFGNLVVDEDIVGELWDTGMFSEIPTWADVAEHSLEMHLPYLYKRLEQTHGGDKDKWPTIVPILVGSTGMRAEKKFGNILLPYLKDPENAFIISSDFCHWGPNFEYYNYFSLTAAREMEKREKAEAEAEERERAEGPDKTRCDKKTKRVKRCGGELEPALVSYGVFPREKEDMEIHESIKMLDDQSIAAVETGIHENFLRNLKQTGNTVCGRHPIGVMMAAMEALNKENLGGPQAKFKMVKYDRSDSELKEATKSSVSYVSFYSVV</sequence>
<dbReference type="InterPro" id="IPR002737">
    <property type="entry name" value="MEMO1_fam"/>
</dbReference>
<keyword evidence="4" id="KW-1185">Reference proteome</keyword>
<reference evidence="3" key="1">
    <citation type="submission" date="2023-06" db="EMBL/GenBank/DDBJ databases">
        <title>Genome-scale phylogeny and comparative genomics of the fungal order Sordariales.</title>
        <authorList>
            <consortium name="Lawrence Berkeley National Laboratory"/>
            <person name="Hensen N."/>
            <person name="Bonometti L."/>
            <person name="Westerberg I."/>
            <person name="Brannstrom I.O."/>
            <person name="Guillou S."/>
            <person name="Cros-Aarteil S."/>
            <person name="Calhoun S."/>
            <person name="Haridas S."/>
            <person name="Kuo A."/>
            <person name="Mondo S."/>
            <person name="Pangilinan J."/>
            <person name="Riley R."/>
            <person name="Labutti K."/>
            <person name="Andreopoulos B."/>
            <person name="Lipzen A."/>
            <person name="Chen C."/>
            <person name="Yanf M."/>
            <person name="Daum C."/>
            <person name="Ng V."/>
            <person name="Clum A."/>
            <person name="Steindorff A."/>
            <person name="Ohm R."/>
            <person name="Martin F."/>
            <person name="Silar P."/>
            <person name="Natvig D."/>
            <person name="Lalanne C."/>
            <person name="Gautier V."/>
            <person name="Ament-Velasquez S.L."/>
            <person name="Kruys A."/>
            <person name="Hutchinson M.I."/>
            <person name="Powell A.J."/>
            <person name="Barry K."/>
            <person name="Miller A.N."/>
            <person name="Grigoriev I.V."/>
            <person name="Debuchy R."/>
            <person name="Gladieux P."/>
            <person name="Thoren M.H."/>
            <person name="Johannesson H."/>
        </authorList>
    </citation>
    <scope>NUCLEOTIDE SEQUENCE</scope>
    <source>
        <strain evidence="3">8032-3</strain>
    </source>
</reference>
<evidence type="ECO:0000313" key="4">
    <source>
        <dbReference type="Proteomes" id="UP001244011"/>
    </source>
</evidence>
<evidence type="ECO:0000256" key="2">
    <source>
        <dbReference type="SAM" id="MobiDB-lite"/>
    </source>
</evidence>
<comment type="caution">
    <text evidence="3">The sequence shown here is derived from an EMBL/GenBank/DDBJ whole genome shotgun (WGS) entry which is preliminary data.</text>
</comment>
<dbReference type="AlphaFoldDB" id="A0AAJ0BS24"/>
<dbReference type="EMBL" id="MU839043">
    <property type="protein sequence ID" value="KAK1762079.1"/>
    <property type="molecule type" value="Genomic_DNA"/>
</dbReference>
<comment type="similarity">
    <text evidence="1">Belongs to the MEMO1 family.</text>
</comment>
<dbReference type="Gene3D" id="3.40.830.10">
    <property type="entry name" value="LigB-like"/>
    <property type="match status" value="1"/>
</dbReference>
<protein>
    <submittedName>
        <fullName evidence="3">UPF0103-domain-containing protein</fullName>
    </submittedName>
</protein>
<dbReference type="HAMAP" id="MF_00055">
    <property type="entry name" value="MEMO1"/>
    <property type="match status" value="1"/>
</dbReference>
<dbReference type="CDD" id="cd07361">
    <property type="entry name" value="MEMO_like"/>
    <property type="match status" value="1"/>
</dbReference>
<accession>A0AAJ0BS24</accession>
<organism evidence="3 4">
    <name type="scientific">Phialemonium atrogriseum</name>
    <dbReference type="NCBI Taxonomy" id="1093897"/>
    <lineage>
        <taxon>Eukaryota</taxon>
        <taxon>Fungi</taxon>
        <taxon>Dikarya</taxon>
        <taxon>Ascomycota</taxon>
        <taxon>Pezizomycotina</taxon>
        <taxon>Sordariomycetes</taxon>
        <taxon>Sordariomycetidae</taxon>
        <taxon>Cephalothecales</taxon>
        <taxon>Cephalothecaceae</taxon>
        <taxon>Phialemonium</taxon>
    </lineage>
</organism>
<dbReference type="PANTHER" id="PTHR11060:SF0">
    <property type="entry name" value="PROTEIN MEMO1"/>
    <property type="match status" value="1"/>
</dbReference>
<evidence type="ECO:0000313" key="3">
    <source>
        <dbReference type="EMBL" id="KAK1762079.1"/>
    </source>
</evidence>
<evidence type="ECO:0000256" key="1">
    <source>
        <dbReference type="ARBA" id="ARBA00006315"/>
    </source>
</evidence>
<feature type="region of interest" description="Disordered" evidence="2">
    <location>
        <begin position="230"/>
        <end position="249"/>
    </location>
</feature>
<dbReference type="GeneID" id="85312519"/>
<gene>
    <name evidence="3" type="ORF">QBC33DRAFT_552764</name>
</gene>
<dbReference type="PANTHER" id="PTHR11060">
    <property type="entry name" value="PROTEIN MEMO1"/>
    <property type="match status" value="1"/>
</dbReference>
<dbReference type="NCBIfam" id="TIGR04336">
    <property type="entry name" value="AmmeMemoSam_B"/>
    <property type="match status" value="1"/>
</dbReference>
<proteinExistence type="inferred from homology"/>
<dbReference type="RefSeq" id="XP_060278292.1">
    <property type="nucleotide sequence ID" value="XM_060429332.1"/>
</dbReference>
<name>A0AAJ0BS24_9PEZI</name>
<dbReference type="Pfam" id="PF01875">
    <property type="entry name" value="Memo"/>
    <property type="match status" value="1"/>
</dbReference>